<name>A0A9X2GG01_9ACTN</name>
<evidence type="ECO:0000313" key="1">
    <source>
        <dbReference type="EMBL" id="MCP2353383.1"/>
    </source>
</evidence>
<organism evidence="1 2">
    <name type="scientific">Nonomuraea thailandensis</name>
    <dbReference type="NCBI Taxonomy" id="1188745"/>
    <lineage>
        <taxon>Bacteria</taxon>
        <taxon>Bacillati</taxon>
        <taxon>Actinomycetota</taxon>
        <taxon>Actinomycetes</taxon>
        <taxon>Streptosporangiales</taxon>
        <taxon>Streptosporangiaceae</taxon>
        <taxon>Nonomuraea</taxon>
    </lineage>
</organism>
<evidence type="ECO:0000313" key="2">
    <source>
        <dbReference type="Proteomes" id="UP001139648"/>
    </source>
</evidence>
<reference evidence="1" key="1">
    <citation type="submission" date="2022-06" db="EMBL/GenBank/DDBJ databases">
        <title>Sequencing the genomes of 1000 actinobacteria strains.</title>
        <authorList>
            <person name="Klenk H.-P."/>
        </authorList>
    </citation>
    <scope>NUCLEOTIDE SEQUENCE</scope>
    <source>
        <strain evidence="1">DSM 46694</strain>
    </source>
</reference>
<accession>A0A9X2GG01</accession>
<keyword evidence="2" id="KW-1185">Reference proteome</keyword>
<dbReference type="EMBL" id="JAMZEB010000001">
    <property type="protein sequence ID" value="MCP2353383.1"/>
    <property type="molecule type" value="Genomic_DNA"/>
</dbReference>
<dbReference type="AlphaFoldDB" id="A0A9X2GG01"/>
<protein>
    <submittedName>
        <fullName evidence="1">Uncharacterized protein</fullName>
    </submittedName>
</protein>
<sequence>MDGKWLVDYFKTPARYPHHVVRGDTSLDPVHISDLDQVREQVSDLVDRLRIQGFALRTENWSGLVVVYGMDQPEPHRHLREALEKDGFTVTVRRNQYGTSLEVHPREADLIMTRFDLIIDTIAEMLLEATDIGQLQTRVEQRLGHSVPTGLLHTAITIFNNSLTAHRQGQPFGSKVPEGMRHLVATASQTGVIPPLCTSQ</sequence>
<gene>
    <name evidence="1" type="ORF">HD597_000403</name>
</gene>
<dbReference type="RefSeq" id="WP_253739893.1">
    <property type="nucleotide sequence ID" value="NZ_BAABKA010000075.1"/>
</dbReference>
<dbReference type="Proteomes" id="UP001139648">
    <property type="component" value="Unassembled WGS sequence"/>
</dbReference>
<comment type="caution">
    <text evidence="1">The sequence shown here is derived from an EMBL/GenBank/DDBJ whole genome shotgun (WGS) entry which is preliminary data.</text>
</comment>
<proteinExistence type="predicted"/>